<dbReference type="AlphaFoldDB" id="A0A4Y2MXK1"/>
<name>A0A4Y2MXK1_ARAVE</name>
<sequence length="151" mass="17575">MRVCKNHLTEFYEYSKFSSLYNKGFTITKRQSTSFKHESETQTVLVWQMIRNGQSQLKFNSQTTDPVPSLHQDHRSNVFGRNYTISVRFLPTRNILNSSHHFDTPFASKKSFAGQIHLIDRWMLDACPERDVACHQLMVKREGINCTTTGN</sequence>
<gene>
    <name evidence="1" type="ORF">AVEN_64286_1</name>
</gene>
<dbReference type="Proteomes" id="UP000499080">
    <property type="component" value="Unassembled WGS sequence"/>
</dbReference>
<evidence type="ECO:0000313" key="2">
    <source>
        <dbReference type="Proteomes" id="UP000499080"/>
    </source>
</evidence>
<keyword evidence="2" id="KW-1185">Reference proteome</keyword>
<proteinExistence type="predicted"/>
<protein>
    <submittedName>
        <fullName evidence="1">Uncharacterized protein</fullName>
    </submittedName>
</protein>
<evidence type="ECO:0000313" key="1">
    <source>
        <dbReference type="EMBL" id="GBN31259.1"/>
    </source>
</evidence>
<accession>A0A4Y2MXK1</accession>
<comment type="caution">
    <text evidence="1">The sequence shown here is derived from an EMBL/GenBank/DDBJ whole genome shotgun (WGS) entry which is preliminary data.</text>
</comment>
<organism evidence="1 2">
    <name type="scientific">Araneus ventricosus</name>
    <name type="common">Orbweaver spider</name>
    <name type="synonym">Epeira ventricosa</name>
    <dbReference type="NCBI Taxonomy" id="182803"/>
    <lineage>
        <taxon>Eukaryota</taxon>
        <taxon>Metazoa</taxon>
        <taxon>Ecdysozoa</taxon>
        <taxon>Arthropoda</taxon>
        <taxon>Chelicerata</taxon>
        <taxon>Arachnida</taxon>
        <taxon>Araneae</taxon>
        <taxon>Araneomorphae</taxon>
        <taxon>Entelegynae</taxon>
        <taxon>Araneoidea</taxon>
        <taxon>Araneidae</taxon>
        <taxon>Araneus</taxon>
    </lineage>
</organism>
<dbReference type="EMBL" id="BGPR01008057">
    <property type="protein sequence ID" value="GBN31259.1"/>
    <property type="molecule type" value="Genomic_DNA"/>
</dbReference>
<reference evidence="1 2" key="1">
    <citation type="journal article" date="2019" name="Sci. Rep.">
        <title>Orb-weaving spider Araneus ventricosus genome elucidates the spidroin gene catalogue.</title>
        <authorList>
            <person name="Kono N."/>
            <person name="Nakamura H."/>
            <person name="Ohtoshi R."/>
            <person name="Moran D.A.P."/>
            <person name="Shinohara A."/>
            <person name="Yoshida Y."/>
            <person name="Fujiwara M."/>
            <person name="Mori M."/>
            <person name="Tomita M."/>
            <person name="Arakawa K."/>
        </authorList>
    </citation>
    <scope>NUCLEOTIDE SEQUENCE [LARGE SCALE GENOMIC DNA]</scope>
</reference>